<feature type="transmembrane region" description="Helical" evidence="2">
    <location>
        <begin position="20"/>
        <end position="43"/>
    </location>
</feature>
<dbReference type="AlphaFoldDB" id="A0A7Y7WSA7"/>
<sequence length="139" mass="15558">MPYRRQARRPIYVTLNPLQLTASIALGIWLGVMALALTAWVVARIFVPQPLAPLAEAARQLSNPAPAVSSTPAPQSGGDSTQMFEQYKQNLSKNEEQQRLEQARSSYRNLSNPKCQFWLQQDQTAPTDKSRANVLQFCN</sequence>
<evidence type="ECO:0000256" key="1">
    <source>
        <dbReference type="SAM" id="MobiDB-lite"/>
    </source>
</evidence>
<accession>A0A7Y7WSA7</accession>
<keyword evidence="2" id="KW-0812">Transmembrane</keyword>
<feature type="region of interest" description="Disordered" evidence="1">
    <location>
        <begin position="60"/>
        <end position="82"/>
    </location>
</feature>
<keyword evidence="2" id="KW-0472">Membrane</keyword>
<evidence type="ECO:0000313" key="3">
    <source>
        <dbReference type="EMBL" id="NWB86726.1"/>
    </source>
</evidence>
<name>A0A7Y7WSA7_9PSED</name>
<proteinExistence type="predicted"/>
<comment type="caution">
    <text evidence="3">The sequence shown here is derived from an EMBL/GenBank/DDBJ whole genome shotgun (WGS) entry which is preliminary data.</text>
</comment>
<reference evidence="3 4" key="1">
    <citation type="submission" date="2020-04" db="EMBL/GenBank/DDBJ databases">
        <title>Molecular characterization of pseudomonads from Agaricus bisporus reveal novel blotch 2 pathogens in Western Europe.</title>
        <authorList>
            <person name="Taparia T."/>
            <person name="Krijger M."/>
            <person name="Haynes E."/>
            <person name="Elpinstone J.G."/>
            <person name="Noble R."/>
            <person name="Van Der Wolf J."/>
        </authorList>
    </citation>
    <scope>NUCLEOTIDE SEQUENCE [LARGE SCALE GENOMIC DNA]</scope>
    <source>
        <strain evidence="3 4">G9001</strain>
    </source>
</reference>
<dbReference type="EMBL" id="JACAQA010000013">
    <property type="protein sequence ID" value="NWB86726.1"/>
    <property type="molecule type" value="Genomic_DNA"/>
</dbReference>
<protein>
    <submittedName>
        <fullName evidence="3">Uncharacterized protein</fullName>
    </submittedName>
</protein>
<evidence type="ECO:0000313" key="4">
    <source>
        <dbReference type="Proteomes" id="UP000522864"/>
    </source>
</evidence>
<evidence type="ECO:0000256" key="2">
    <source>
        <dbReference type="SAM" id="Phobius"/>
    </source>
</evidence>
<dbReference type="RefSeq" id="WP_177101585.1">
    <property type="nucleotide sequence ID" value="NZ_JACAQA010000013.1"/>
</dbReference>
<keyword evidence="2" id="KW-1133">Transmembrane helix</keyword>
<organism evidence="3 4">
    <name type="scientific">Pseudomonas gingeri</name>
    <dbReference type="NCBI Taxonomy" id="117681"/>
    <lineage>
        <taxon>Bacteria</taxon>
        <taxon>Pseudomonadati</taxon>
        <taxon>Pseudomonadota</taxon>
        <taxon>Gammaproteobacteria</taxon>
        <taxon>Pseudomonadales</taxon>
        <taxon>Pseudomonadaceae</taxon>
        <taxon>Pseudomonas</taxon>
    </lineage>
</organism>
<dbReference type="Proteomes" id="UP000522864">
    <property type="component" value="Unassembled WGS sequence"/>
</dbReference>
<gene>
    <name evidence="3" type="ORF">HX830_17760</name>
</gene>